<gene>
    <name evidence="7" type="ORF">Q4521_00640</name>
</gene>
<keyword evidence="5" id="KW-0472">Membrane</keyword>
<feature type="domain" description="Glycosyltransferase 2-like" evidence="6">
    <location>
        <begin position="5"/>
        <end position="99"/>
    </location>
</feature>
<dbReference type="NCBIfam" id="TIGR04283">
    <property type="entry name" value="glyco_like_mftF"/>
    <property type="match status" value="1"/>
</dbReference>
<evidence type="ECO:0000256" key="5">
    <source>
        <dbReference type="ARBA" id="ARBA00023136"/>
    </source>
</evidence>
<evidence type="ECO:0000256" key="1">
    <source>
        <dbReference type="ARBA" id="ARBA00004236"/>
    </source>
</evidence>
<dbReference type="GO" id="GO:0005886">
    <property type="term" value="C:plasma membrane"/>
    <property type="evidence" value="ECO:0007669"/>
    <property type="project" value="UniProtKB-SubCell"/>
</dbReference>
<evidence type="ECO:0000256" key="3">
    <source>
        <dbReference type="ARBA" id="ARBA00022676"/>
    </source>
</evidence>
<evidence type="ECO:0000313" key="8">
    <source>
        <dbReference type="Proteomes" id="UP001169760"/>
    </source>
</evidence>
<evidence type="ECO:0000259" key="6">
    <source>
        <dbReference type="Pfam" id="PF00535"/>
    </source>
</evidence>
<keyword evidence="3" id="KW-0328">Glycosyltransferase</keyword>
<comment type="subcellular location">
    <subcellularLocation>
        <location evidence="1">Cell membrane</location>
    </subcellularLocation>
</comment>
<evidence type="ECO:0000256" key="2">
    <source>
        <dbReference type="ARBA" id="ARBA00022475"/>
    </source>
</evidence>
<reference evidence="7" key="1">
    <citation type="submission" date="2023-07" db="EMBL/GenBank/DDBJ databases">
        <title>Genome content predicts the carbon catabolic preferences of heterotrophic bacteria.</title>
        <authorList>
            <person name="Gralka M."/>
        </authorList>
    </citation>
    <scope>NUCLEOTIDE SEQUENCE</scope>
    <source>
        <strain evidence="7">I3M17_2</strain>
    </source>
</reference>
<dbReference type="InterPro" id="IPR001173">
    <property type="entry name" value="Glyco_trans_2-like"/>
</dbReference>
<evidence type="ECO:0000313" key="7">
    <source>
        <dbReference type="EMBL" id="MDO6420969.1"/>
    </source>
</evidence>
<name>A0AAW7X0X0_9GAMM</name>
<dbReference type="SUPFAM" id="SSF53448">
    <property type="entry name" value="Nucleotide-diphospho-sugar transferases"/>
    <property type="match status" value="1"/>
</dbReference>
<keyword evidence="2" id="KW-1003">Cell membrane</keyword>
<dbReference type="InterPro" id="IPR026461">
    <property type="entry name" value="Trfase_2_rSAM/seldom_assoc"/>
</dbReference>
<dbReference type="Proteomes" id="UP001169760">
    <property type="component" value="Unassembled WGS sequence"/>
</dbReference>
<dbReference type="PANTHER" id="PTHR43646">
    <property type="entry name" value="GLYCOSYLTRANSFERASE"/>
    <property type="match status" value="1"/>
</dbReference>
<dbReference type="GO" id="GO:0016757">
    <property type="term" value="F:glycosyltransferase activity"/>
    <property type="evidence" value="ECO:0007669"/>
    <property type="project" value="UniProtKB-KW"/>
</dbReference>
<keyword evidence="4" id="KW-0808">Transferase</keyword>
<sequence>MPLYSVIIPILNERAKLPNLCEALSQLTVCAAVEFIFVDGGSEDDSVVWLKQNNFTVITVQKGRAYQMNAGAKLAQGEWLIFLHADTSMPATFLTALAAQPSHVAWGHARVTLDDNTHIARWVERGIAFRTAISGVATGDQTLFVRRNIFNAMGGYEPILLMEDVALSRKLNRYYDKAILPVEVVTSSRKWRKNGYIKTIILMWCIQLAYVCGVSTNRLHRWYYGGRK</sequence>
<accession>A0AAW7X0X0</accession>
<protein>
    <submittedName>
        <fullName evidence="7">TIGR04283 family arsenosugar biosynthesis glycosyltransferase</fullName>
    </submittedName>
</protein>
<organism evidence="7 8">
    <name type="scientific">Saccharophagus degradans</name>
    <dbReference type="NCBI Taxonomy" id="86304"/>
    <lineage>
        <taxon>Bacteria</taxon>
        <taxon>Pseudomonadati</taxon>
        <taxon>Pseudomonadota</taxon>
        <taxon>Gammaproteobacteria</taxon>
        <taxon>Cellvibrionales</taxon>
        <taxon>Cellvibrionaceae</taxon>
        <taxon>Saccharophagus</taxon>
    </lineage>
</organism>
<proteinExistence type="predicted"/>
<comment type="caution">
    <text evidence="7">The sequence shown here is derived from an EMBL/GenBank/DDBJ whole genome shotgun (WGS) entry which is preliminary data.</text>
</comment>
<dbReference type="RefSeq" id="WP_303490127.1">
    <property type="nucleotide sequence ID" value="NZ_JAUOPB010000001.1"/>
</dbReference>
<evidence type="ECO:0000256" key="4">
    <source>
        <dbReference type="ARBA" id="ARBA00022679"/>
    </source>
</evidence>
<dbReference type="PANTHER" id="PTHR43646:SF2">
    <property type="entry name" value="GLYCOSYLTRANSFERASE 2-LIKE DOMAIN-CONTAINING PROTEIN"/>
    <property type="match status" value="1"/>
</dbReference>
<dbReference type="Gene3D" id="3.90.550.10">
    <property type="entry name" value="Spore Coat Polysaccharide Biosynthesis Protein SpsA, Chain A"/>
    <property type="match status" value="1"/>
</dbReference>
<dbReference type="EMBL" id="JAUOPB010000001">
    <property type="protein sequence ID" value="MDO6420969.1"/>
    <property type="molecule type" value="Genomic_DNA"/>
</dbReference>
<dbReference type="AlphaFoldDB" id="A0AAW7X0X0"/>
<dbReference type="CDD" id="cd02522">
    <property type="entry name" value="GT_2_like_a"/>
    <property type="match status" value="1"/>
</dbReference>
<dbReference type="Pfam" id="PF00535">
    <property type="entry name" value="Glycos_transf_2"/>
    <property type="match status" value="1"/>
</dbReference>
<dbReference type="InterPro" id="IPR029044">
    <property type="entry name" value="Nucleotide-diphossugar_trans"/>
</dbReference>